<evidence type="ECO:0000313" key="1">
    <source>
        <dbReference type="EMBL" id="KAJ0083880.1"/>
    </source>
</evidence>
<sequence>MSVQEYLDKHMLSRKIEDAVNAAVRAKSPDPVLFIVPLFPRGIPTVEVELFTNKGMFRASVPSADPSGMYEAFELRDGDKGIYLGNSVNRAVKNINEKISEALIGMDPTLQSQIDQAMIDLDKTEKKSELGVNAILAVSIAACKAGAAEKEEIMILPTGASRFEEALQMGSETYHHLKGRLLLQKNTVRMDVMLVKMVVLLQTFLREDMIEMYKELCAEYPIVSIEDPFDMEDWEHTKYFSGLGICQVVGGDLLMSNPKRVERAINDSTCNALLLKINQIGTVTEAIEVIKLANDAHWGVMISHRSGETEDSFIADLSVGLTSGQIKAGAPCRGERLAKYNQLLRIEQELGDQAVYAGEDWRQSS</sequence>
<dbReference type="EMBL" id="CM047907">
    <property type="protein sequence ID" value="KAJ0083880.1"/>
    <property type="molecule type" value="Genomic_DNA"/>
</dbReference>
<dbReference type="Proteomes" id="UP001164250">
    <property type="component" value="Chromosome 11"/>
</dbReference>
<name>A0ACC1ACA4_9ROSI</name>
<gene>
    <name evidence="1" type="ORF">Patl1_31178</name>
</gene>
<reference evidence="2" key="1">
    <citation type="journal article" date="2023" name="G3 (Bethesda)">
        <title>Genome assembly and association tests identify interacting loci associated with vigor, precocity, and sex in interspecific pistachio rootstocks.</title>
        <authorList>
            <person name="Palmer W."/>
            <person name="Jacygrad E."/>
            <person name="Sagayaradj S."/>
            <person name="Cavanaugh K."/>
            <person name="Han R."/>
            <person name="Bertier L."/>
            <person name="Beede B."/>
            <person name="Kafkas S."/>
            <person name="Golino D."/>
            <person name="Preece J."/>
            <person name="Michelmore R."/>
        </authorList>
    </citation>
    <scope>NUCLEOTIDE SEQUENCE [LARGE SCALE GENOMIC DNA]</scope>
</reference>
<comment type="caution">
    <text evidence="1">The sequence shown here is derived from an EMBL/GenBank/DDBJ whole genome shotgun (WGS) entry which is preliminary data.</text>
</comment>
<proteinExistence type="predicted"/>
<evidence type="ECO:0000313" key="2">
    <source>
        <dbReference type="Proteomes" id="UP001164250"/>
    </source>
</evidence>
<organism evidence="1 2">
    <name type="scientific">Pistacia atlantica</name>
    <dbReference type="NCBI Taxonomy" id="434234"/>
    <lineage>
        <taxon>Eukaryota</taxon>
        <taxon>Viridiplantae</taxon>
        <taxon>Streptophyta</taxon>
        <taxon>Embryophyta</taxon>
        <taxon>Tracheophyta</taxon>
        <taxon>Spermatophyta</taxon>
        <taxon>Magnoliopsida</taxon>
        <taxon>eudicotyledons</taxon>
        <taxon>Gunneridae</taxon>
        <taxon>Pentapetalae</taxon>
        <taxon>rosids</taxon>
        <taxon>malvids</taxon>
        <taxon>Sapindales</taxon>
        <taxon>Anacardiaceae</taxon>
        <taxon>Pistacia</taxon>
    </lineage>
</organism>
<keyword evidence="2" id="KW-1185">Reference proteome</keyword>
<protein>
    <submittedName>
        <fullName evidence="1">Uncharacterized protein</fullName>
    </submittedName>
</protein>
<accession>A0ACC1ACA4</accession>